<dbReference type="InterPro" id="IPR047187">
    <property type="entry name" value="SF1_C_Upf1"/>
</dbReference>
<dbReference type="GO" id="GO:0005524">
    <property type="term" value="F:ATP binding"/>
    <property type="evidence" value="ECO:0007669"/>
    <property type="project" value="UniProtKB-KW"/>
</dbReference>
<accession>A0A380BTH4</accession>
<evidence type="ECO:0000256" key="2">
    <source>
        <dbReference type="ARBA" id="ARBA00022741"/>
    </source>
</evidence>
<dbReference type="InterPro" id="IPR041679">
    <property type="entry name" value="DNA2/NAM7-like_C"/>
</dbReference>
<evidence type="ECO:0000256" key="5">
    <source>
        <dbReference type="ARBA" id="ARBA00022840"/>
    </source>
</evidence>
<feature type="coiled-coil region" evidence="6">
    <location>
        <begin position="407"/>
        <end position="521"/>
    </location>
</feature>
<reference evidence="9 10" key="1">
    <citation type="submission" date="2018-06" db="EMBL/GenBank/DDBJ databases">
        <authorList>
            <consortium name="Pathogen Informatics"/>
            <person name="Doyle S."/>
        </authorList>
    </citation>
    <scope>NUCLEOTIDE SEQUENCE [LARGE SCALE GENOMIC DNA]</scope>
    <source>
        <strain evidence="10">ATCC 11859 / DSM 33 / NCIB 8841 / NCTC 4822</strain>
    </source>
</reference>
<dbReference type="GO" id="GO:0016787">
    <property type="term" value="F:hydrolase activity"/>
    <property type="evidence" value="ECO:0007669"/>
    <property type="project" value="UniProtKB-KW"/>
</dbReference>
<dbReference type="PANTHER" id="PTHR43788">
    <property type="entry name" value="DNA2/NAM7 HELICASE FAMILY MEMBER"/>
    <property type="match status" value="1"/>
</dbReference>
<keyword evidence="6" id="KW-0175">Coiled coil</keyword>
<dbReference type="PANTHER" id="PTHR43788:SF8">
    <property type="entry name" value="DNA-BINDING PROTEIN SMUBP-2"/>
    <property type="match status" value="1"/>
</dbReference>
<keyword evidence="3" id="KW-0378">Hydrolase</keyword>
<dbReference type="InterPro" id="IPR027417">
    <property type="entry name" value="P-loop_NTPase"/>
</dbReference>
<dbReference type="Pfam" id="PF13086">
    <property type="entry name" value="AAA_11"/>
    <property type="match status" value="2"/>
</dbReference>
<evidence type="ECO:0000256" key="1">
    <source>
        <dbReference type="ARBA" id="ARBA00007913"/>
    </source>
</evidence>
<keyword evidence="5" id="KW-0067">ATP-binding</keyword>
<dbReference type="CDD" id="cd18808">
    <property type="entry name" value="SF1_C_Upf1"/>
    <property type="match status" value="1"/>
</dbReference>
<sequence>MQVKTNTNIRDTMQCALDITANARNGMLKWFNSEQDLFASQQSFHVFIEKRPENRQGNISFSIFFDPNQNENIANHLNNRVAVMDCVIKNEGFLATGFHVRGKREPVATNRRFKANLKFVLNRRMAAQIPIELYTALRELPIADERSEYVKKRIASWEGYLRIQELNADVEDVNTTFTAPRFSEDFSKIQITCPGLQGKALRALNGFSANITGLSGDVGNVIQVKPSKKMVEIELTPTYKNRARRQDLNIHSFREVKFSNFAELSQVRRLRKGFKDLQDGLAANANLEKVLFEERPVVRISKEKKDLVFHNRLNKFQREAVTGAMTANDLYVIQGPPGTGKTTVISEICYQNAKAGLRTLVASQANLAVDNALGRLLDDQDIRILRYGRTESIEEEGKKFIEENVALHWKEQTMQALKRELQQHKEKSEQLKQDCLNYEQQLATYKDANKFIEAKIIEKEQVQVEHEALLSTLEQLNKVEISLNEELEKLVEEQQHLEKNRQQLQEKVERLEEQIQLHEMHAEEKAIMEIVENEIIEVQQKIDYRTMHEQQFQLEQELVLLQEEKSSNDERLQQFEQFLEESMFILKLDDFQKCLLKFRIDVPSVTHTKITELQHLILKIKESLSRNTYDVWNSLEQRLDKAIPMLENILREQGFLTQAGQRTFQGQNRSPEEVHAFLDRMGRFLVAPQMKQLLVTRNYSAEKYDALEKLASAYTFLKQQKQHARMQYAYIEQQKTMIEQSKQLFKMIKKETIEAVNRSTNEVMKRLEMIAEKSTELLAKQAELKEQYEALPKQNLITKHSIAELIESLEQLKERSSAYKQKRQAYHAYQSEFENNQKTVIELTEAIVKNTDMQEEKQQGIEQIKEKLIQNESSRTALQDVLQSEPEKEQELILKNLEDCKEKIEAIKVEQEQLPMKEALQQQWLSMLENATDYDLDEIKKLYIQHANVIGTTCVASARRDFMEDYPTFDVVIIDEVSKATPPELLLPMLKGKKIILVGDHHQLPPLMGQETLEEFLEESTDAKEKKELEQLLKESLFERLFRTLPKQNKTMLGIQYRMHEKIMDTITPFYKEGDYALQCGLENSDVDRDHLLESRHYNRNKHLLWFDVPNEKPFFEDRVKGGTSRFNEAELSMIRTLLTDLNEATNEAIQAGRIKSGAKKNVGVISFYGEQVKRIDLLIHHELNLPHLHCRTGSVDKFQGMEMDVIILSFVRNHDHPGGDIGFAKDYRRLNVALSRARELLMIVGSADMFTKRPKNLHTRKMFERLLNHVQEQEGYKQLQTEVN</sequence>
<dbReference type="OrthoDB" id="9757917at2"/>
<dbReference type="SUPFAM" id="SSF52540">
    <property type="entry name" value="P-loop containing nucleoside triphosphate hydrolases"/>
    <property type="match status" value="1"/>
</dbReference>
<dbReference type="Proteomes" id="UP000254519">
    <property type="component" value="Unassembled WGS sequence"/>
</dbReference>
<dbReference type="Pfam" id="PF13087">
    <property type="entry name" value="AAA_12"/>
    <property type="match status" value="1"/>
</dbReference>
<dbReference type="EMBL" id="UGYZ01000002">
    <property type="protein sequence ID" value="SUJ06696.1"/>
    <property type="molecule type" value="Genomic_DNA"/>
</dbReference>
<evidence type="ECO:0000256" key="4">
    <source>
        <dbReference type="ARBA" id="ARBA00022806"/>
    </source>
</evidence>
<dbReference type="GO" id="GO:0043139">
    <property type="term" value="F:5'-3' DNA helicase activity"/>
    <property type="evidence" value="ECO:0007669"/>
    <property type="project" value="TreeGrafter"/>
</dbReference>
<name>A0A380BTH4_SPOPA</name>
<dbReference type="InterPro" id="IPR050534">
    <property type="entry name" value="Coronavir_polyprotein_1ab"/>
</dbReference>
<comment type="similarity">
    <text evidence="1">Belongs to the DNA2/NAM7 helicase family.</text>
</comment>
<evidence type="ECO:0000313" key="9">
    <source>
        <dbReference type="EMBL" id="SUJ06696.1"/>
    </source>
</evidence>
<keyword evidence="4 9" id="KW-0347">Helicase</keyword>
<evidence type="ECO:0000256" key="6">
    <source>
        <dbReference type="SAM" id="Coils"/>
    </source>
</evidence>
<evidence type="ECO:0000256" key="3">
    <source>
        <dbReference type="ARBA" id="ARBA00022801"/>
    </source>
</evidence>
<feature type="domain" description="DNA2/NAM7 helicase helicase" evidence="7">
    <location>
        <begin position="815"/>
        <end position="1008"/>
    </location>
</feature>
<keyword evidence="10" id="KW-1185">Reference proteome</keyword>
<proteinExistence type="inferred from homology"/>
<protein>
    <submittedName>
        <fullName evidence="9">Putative DNA helicase</fullName>
    </submittedName>
</protein>
<organism evidence="9 10">
    <name type="scientific">Sporosarcina pasteurii</name>
    <name type="common">Bacillus pasteurii</name>
    <dbReference type="NCBI Taxonomy" id="1474"/>
    <lineage>
        <taxon>Bacteria</taxon>
        <taxon>Bacillati</taxon>
        <taxon>Bacillota</taxon>
        <taxon>Bacilli</taxon>
        <taxon>Bacillales</taxon>
        <taxon>Caryophanaceae</taxon>
        <taxon>Sporosarcina</taxon>
    </lineage>
</organism>
<gene>
    <name evidence="9" type="ORF">NCTC4822_01761</name>
</gene>
<dbReference type="Gene3D" id="3.40.50.300">
    <property type="entry name" value="P-loop containing nucleotide triphosphate hydrolases"/>
    <property type="match status" value="3"/>
</dbReference>
<feature type="domain" description="DNA2/NAM7 helicase helicase" evidence="7">
    <location>
        <begin position="313"/>
        <end position="515"/>
    </location>
</feature>
<dbReference type="RefSeq" id="WP_115361398.1">
    <property type="nucleotide sequence ID" value="NZ_CP038012.1"/>
</dbReference>
<dbReference type="InterPro" id="IPR041677">
    <property type="entry name" value="DNA2/NAM7_AAA_11"/>
</dbReference>
<evidence type="ECO:0000259" key="7">
    <source>
        <dbReference type="Pfam" id="PF13086"/>
    </source>
</evidence>
<feature type="domain" description="DNA2/NAM7 helicase-like C-terminal" evidence="8">
    <location>
        <begin position="1033"/>
        <end position="1248"/>
    </location>
</feature>
<evidence type="ECO:0000313" key="10">
    <source>
        <dbReference type="Proteomes" id="UP000254519"/>
    </source>
</evidence>
<keyword evidence="2" id="KW-0547">Nucleotide-binding</keyword>
<evidence type="ECO:0000259" key="8">
    <source>
        <dbReference type="Pfam" id="PF13087"/>
    </source>
</evidence>